<dbReference type="OrthoDB" id="7488050at2759"/>
<reference evidence="2" key="1">
    <citation type="submission" date="2021-09" db="EMBL/GenBank/DDBJ databases">
        <authorList>
            <person name="Martin H S."/>
        </authorList>
    </citation>
    <scope>NUCLEOTIDE SEQUENCE</scope>
</reference>
<protein>
    <submittedName>
        <fullName evidence="2">(African queen) hypothetical protein</fullName>
    </submittedName>
</protein>
<dbReference type="AlphaFoldDB" id="A0A8J2VQL6"/>
<keyword evidence="3" id="KW-1185">Reference proteome</keyword>
<evidence type="ECO:0000256" key="1">
    <source>
        <dbReference type="SAM" id="MobiDB-lite"/>
    </source>
</evidence>
<evidence type="ECO:0000313" key="2">
    <source>
        <dbReference type="EMBL" id="CAG9561734.1"/>
    </source>
</evidence>
<comment type="caution">
    <text evidence="2">The sequence shown here is derived from an EMBL/GenBank/DDBJ whole genome shotgun (WGS) entry which is preliminary data.</text>
</comment>
<accession>A0A8J2VQL6</accession>
<feature type="region of interest" description="Disordered" evidence="1">
    <location>
        <begin position="29"/>
        <end position="52"/>
    </location>
</feature>
<organism evidence="2 3">
    <name type="scientific">Danaus chrysippus</name>
    <name type="common">African queen</name>
    <dbReference type="NCBI Taxonomy" id="151541"/>
    <lineage>
        <taxon>Eukaryota</taxon>
        <taxon>Metazoa</taxon>
        <taxon>Ecdysozoa</taxon>
        <taxon>Arthropoda</taxon>
        <taxon>Hexapoda</taxon>
        <taxon>Insecta</taxon>
        <taxon>Pterygota</taxon>
        <taxon>Neoptera</taxon>
        <taxon>Endopterygota</taxon>
        <taxon>Lepidoptera</taxon>
        <taxon>Glossata</taxon>
        <taxon>Ditrysia</taxon>
        <taxon>Papilionoidea</taxon>
        <taxon>Nymphalidae</taxon>
        <taxon>Danainae</taxon>
        <taxon>Danaini</taxon>
        <taxon>Danaina</taxon>
        <taxon>Danaus</taxon>
        <taxon>Anosia</taxon>
    </lineage>
</organism>
<dbReference type="EMBL" id="CAKASE010000047">
    <property type="protein sequence ID" value="CAG9561734.1"/>
    <property type="molecule type" value="Genomic_DNA"/>
</dbReference>
<dbReference type="Proteomes" id="UP000789524">
    <property type="component" value="Unassembled WGS sequence"/>
</dbReference>
<gene>
    <name evidence="2" type="ORF">DCHRY22_LOCUS3186</name>
</gene>
<name>A0A8J2VQL6_9NEOP</name>
<evidence type="ECO:0000313" key="3">
    <source>
        <dbReference type="Proteomes" id="UP000789524"/>
    </source>
</evidence>
<proteinExistence type="predicted"/>
<sequence>MSETVIKNCNDNYMTMTSELNIKTELEDSCGNDKNDKNDDDKCGVKEEDDGRMMNQRENRLTTIIDQLRCQSKLKGKRYFNTLVYSYF</sequence>